<reference evidence="2" key="1">
    <citation type="submission" date="2021-11" db="EMBL/GenBank/DDBJ databases">
        <title>Streptomyces corallinus and Kineosporia corallina sp. nov., two new coral-derived marine actinobacteria.</title>
        <authorList>
            <person name="Buangrab K."/>
            <person name="Sutthacheep M."/>
            <person name="Yeemin T."/>
            <person name="Harunari E."/>
            <person name="Igarashi Y."/>
            <person name="Sripreechasak P."/>
            <person name="Kanchanasin P."/>
            <person name="Tanasupawat S."/>
            <person name="Phongsopitanun W."/>
        </authorList>
    </citation>
    <scope>NUCLEOTIDE SEQUENCE</scope>
    <source>
        <strain evidence="2">JCM 31032</strain>
    </source>
</reference>
<proteinExistence type="predicted"/>
<dbReference type="AlphaFoldDB" id="A0A9X1SYE4"/>
<dbReference type="InterPro" id="IPR041141">
    <property type="entry name" value="CmlA_N"/>
</dbReference>
<evidence type="ECO:0000313" key="3">
    <source>
        <dbReference type="Proteomes" id="UP001138997"/>
    </source>
</evidence>
<evidence type="ECO:0000259" key="1">
    <source>
        <dbReference type="Pfam" id="PF18456"/>
    </source>
</evidence>
<accession>A0A9X1SYE4</accession>
<sequence>MTTYSLRPDVIVEPGIDGWYAWSYLMAPHSAAMLRRNHYRSIVEGYLASPETHATALRNPRMQGGPFVNGLGSRYEVIAKWWADAGGAGPLDRMAESVTELETNILPRFTGGSLVEAYKQLPANLRGLVELFYARDNHTADYRFIEPLVYASEFGDAIRQHVRFSFVEQDARDFALTTPLLEFDDTQLVVDTDLSSPLLDTMFAGRLSEEELNALAVGFGLTAEHQKRWRSYFTPDQGEVRARPASATTRVQYAGHACVLVEHQGTTILVDPVLSYSGYDEVDDERVTFEKLPATIDCLLISHNHQDHMLLETLLRIRHKVKEVVVSESSNGSTIDPNLPLILERLGFRVRGLRDLQSHQVGSMRVTALPFVGEHGDLRIQTKSCFHLQAGDRSMAFAADATNINPGMYDRIARIIGRIDTVFIGMECVGAPVSWLYGPFFPTRLERAFDQSRRLRGSNFDQAREIVEAVGADEVFVYAMGQEPWLGAVMCVEYDESHPAMVESDKLVAYAQQRGIRSKRLFRYEEILGER</sequence>
<dbReference type="Proteomes" id="UP001138997">
    <property type="component" value="Unassembled WGS sequence"/>
</dbReference>
<dbReference type="PANTHER" id="PTHR15032">
    <property type="entry name" value="N-ACYL-PHOSPHATIDYLETHANOLAMINE-HYDROLYZING PHOSPHOLIPASE D"/>
    <property type="match status" value="1"/>
</dbReference>
<dbReference type="PANTHER" id="PTHR15032:SF4">
    <property type="entry name" value="N-ACYL-PHOSPHATIDYLETHANOLAMINE-HYDROLYZING PHOSPHOLIPASE D"/>
    <property type="match status" value="1"/>
</dbReference>
<dbReference type="Pfam" id="PF18456">
    <property type="entry name" value="CmlA_N"/>
    <property type="match status" value="1"/>
</dbReference>
<dbReference type="Gene3D" id="3.60.15.10">
    <property type="entry name" value="Ribonuclease Z/Hydroxyacylglutathione hydrolase-like"/>
    <property type="match status" value="1"/>
</dbReference>
<organism evidence="2 3">
    <name type="scientific">Kineosporia babensis</name>
    <dbReference type="NCBI Taxonomy" id="499548"/>
    <lineage>
        <taxon>Bacteria</taxon>
        <taxon>Bacillati</taxon>
        <taxon>Actinomycetota</taxon>
        <taxon>Actinomycetes</taxon>
        <taxon>Kineosporiales</taxon>
        <taxon>Kineosporiaceae</taxon>
        <taxon>Kineosporia</taxon>
    </lineage>
</organism>
<evidence type="ECO:0000313" key="2">
    <source>
        <dbReference type="EMBL" id="MCD5317021.1"/>
    </source>
</evidence>
<dbReference type="Pfam" id="PF13483">
    <property type="entry name" value="Lactamase_B_3"/>
    <property type="match status" value="1"/>
</dbReference>
<dbReference type="EMBL" id="JAJOMB010000039">
    <property type="protein sequence ID" value="MCD5317021.1"/>
    <property type="molecule type" value="Genomic_DNA"/>
</dbReference>
<dbReference type="RefSeq" id="WP_231449873.1">
    <property type="nucleotide sequence ID" value="NZ_JAJOMB010000039.1"/>
</dbReference>
<comment type="caution">
    <text evidence="2">The sequence shown here is derived from an EMBL/GenBank/DDBJ whole genome shotgun (WGS) entry which is preliminary data.</text>
</comment>
<dbReference type="SUPFAM" id="SSF56281">
    <property type="entry name" value="Metallo-hydrolase/oxidoreductase"/>
    <property type="match status" value="1"/>
</dbReference>
<keyword evidence="3" id="KW-1185">Reference proteome</keyword>
<gene>
    <name evidence="2" type="ORF">LR394_39610</name>
</gene>
<name>A0A9X1SYE4_9ACTN</name>
<dbReference type="InterPro" id="IPR036866">
    <property type="entry name" value="RibonucZ/Hydroxyglut_hydro"/>
</dbReference>
<protein>
    <submittedName>
        <fullName evidence="2">MBL fold metallo-hydrolase</fullName>
    </submittedName>
</protein>
<dbReference type="GO" id="GO:0005737">
    <property type="term" value="C:cytoplasm"/>
    <property type="evidence" value="ECO:0007669"/>
    <property type="project" value="TreeGrafter"/>
</dbReference>
<feature type="domain" description="Diiron non-heme beta-hydroxylase N-terminal" evidence="1">
    <location>
        <begin position="6"/>
        <end position="234"/>
    </location>
</feature>